<dbReference type="InterPro" id="IPR056935">
    <property type="entry name" value="Rv0428c-like_C"/>
</dbReference>
<dbReference type="PANTHER" id="PTHR43877">
    <property type="entry name" value="AMINOALKYLPHOSPHONATE N-ACETYLTRANSFERASE-RELATED-RELATED"/>
    <property type="match status" value="1"/>
</dbReference>
<keyword evidence="2" id="KW-0012">Acyltransferase</keyword>
<feature type="domain" description="N-acetyltransferase" evidence="3">
    <location>
        <begin position="286"/>
        <end position="427"/>
    </location>
</feature>
<evidence type="ECO:0000256" key="2">
    <source>
        <dbReference type="ARBA" id="ARBA00023315"/>
    </source>
</evidence>
<dbReference type="Gene3D" id="3.40.630.30">
    <property type="match status" value="2"/>
</dbReference>
<dbReference type="AlphaFoldDB" id="A0A511JL05"/>
<dbReference type="InterPro" id="IPR000182">
    <property type="entry name" value="GNAT_dom"/>
</dbReference>
<organism evidence="4 5">
    <name type="scientific">Cellulomonas terrae</name>
    <dbReference type="NCBI Taxonomy" id="311234"/>
    <lineage>
        <taxon>Bacteria</taxon>
        <taxon>Bacillati</taxon>
        <taxon>Actinomycetota</taxon>
        <taxon>Actinomycetes</taxon>
        <taxon>Micrococcales</taxon>
        <taxon>Cellulomonadaceae</taxon>
        <taxon>Cellulomonas</taxon>
    </lineage>
</organism>
<dbReference type="EMBL" id="BJWH01000010">
    <property type="protein sequence ID" value="GEL98687.1"/>
    <property type="molecule type" value="Genomic_DNA"/>
</dbReference>
<dbReference type="CDD" id="cd04301">
    <property type="entry name" value="NAT_SF"/>
    <property type="match status" value="2"/>
</dbReference>
<gene>
    <name evidence="4" type="ORF">CTE05_22340</name>
</gene>
<dbReference type="InterPro" id="IPR050832">
    <property type="entry name" value="Bact_Acetyltransf"/>
</dbReference>
<dbReference type="Pfam" id="PF00583">
    <property type="entry name" value="Acetyltransf_1"/>
    <property type="match status" value="1"/>
</dbReference>
<keyword evidence="5" id="KW-1185">Reference proteome</keyword>
<proteinExistence type="predicted"/>
<reference evidence="4 5" key="1">
    <citation type="submission" date="2019-07" db="EMBL/GenBank/DDBJ databases">
        <title>Whole genome shotgun sequence of Cellulomonas terrae NBRC 100819.</title>
        <authorList>
            <person name="Hosoyama A."/>
            <person name="Uohara A."/>
            <person name="Ohji S."/>
            <person name="Ichikawa N."/>
        </authorList>
    </citation>
    <scope>NUCLEOTIDE SEQUENCE [LARGE SCALE GENOMIC DNA]</scope>
    <source>
        <strain evidence="4 5">NBRC 100819</strain>
    </source>
</reference>
<accession>A0A511JL05</accession>
<sequence length="427" mass="45739">MAVGSQVADAGALTAEAYLADRLVGAEESYADELRDAERRSREATLLVALVPPGEGDGANDRDDDDLVVVGTVTLAPYGTSYAEVAEPGELEIRMLAVAPEARRRGIAELLMAAALREAVARGATRVVLSTLDSMEAAQRLYKRLGFVAVPERDWGHVEVHLRVHTWTPPDAPGALVELATWPPARVVDVDGWRVGLSGGLTRRANSVLPLGTPPDVTATLDRVEELYAEHGQPSIVRVCRASPRGLDGLLALRDYAVMSRTDVLVRELDGIEPRHGSVRTGAGPVRVSVADRPDDAWLAVWSGSKARLHATGAASQADEESLRMARAVLGGAPAVYLGASDATGLVGVIRAAFAEDWVAVSCLVVTHAARRHGLGRFLTERALDEGIRRGARRAFLQVEADNTAAGALYTALGFQPAERYVYRERR</sequence>
<evidence type="ECO:0000256" key="1">
    <source>
        <dbReference type="ARBA" id="ARBA00022679"/>
    </source>
</evidence>
<dbReference type="Pfam" id="PF24553">
    <property type="entry name" value="Rv0428c_C"/>
    <property type="match status" value="1"/>
</dbReference>
<evidence type="ECO:0000259" key="3">
    <source>
        <dbReference type="PROSITE" id="PS51186"/>
    </source>
</evidence>
<comment type="caution">
    <text evidence="4">The sequence shown here is derived from an EMBL/GenBank/DDBJ whole genome shotgun (WGS) entry which is preliminary data.</text>
</comment>
<dbReference type="SUPFAM" id="SSF55729">
    <property type="entry name" value="Acyl-CoA N-acyltransferases (Nat)"/>
    <property type="match status" value="2"/>
</dbReference>
<keyword evidence="1" id="KW-0808">Transferase</keyword>
<feature type="domain" description="N-acetyltransferase" evidence="3">
    <location>
        <begin position="21"/>
        <end position="169"/>
    </location>
</feature>
<evidence type="ECO:0000313" key="5">
    <source>
        <dbReference type="Proteomes" id="UP000321049"/>
    </source>
</evidence>
<dbReference type="Proteomes" id="UP000321049">
    <property type="component" value="Unassembled WGS sequence"/>
</dbReference>
<name>A0A511JL05_9CELL</name>
<evidence type="ECO:0000313" key="4">
    <source>
        <dbReference type="EMBL" id="GEL98687.1"/>
    </source>
</evidence>
<dbReference type="PROSITE" id="PS51186">
    <property type="entry name" value="GNAT"/>
    <property type="match status" value="2"/>
</dbReference>
<protein>
    <recommendedName>
        <fullName evidence="3">N-acetyltransferase domain-containing protein</fullName>
    </recommendedName>
</protein>
<dbReference type="InterPro" id="IPR016181">
    <property type="entry name" value="Acyl_CoA_acyltransferase"/>
</dbReference>
<dbReference type="GO" id="GO:0016747">
    <property type="term" value="F:acyltransferase activity, transferring groups other than amino-acyl groups"/>
    <property type="evidence" value="ECO:0007669"/>
    <property type="project" value="InterPro"/>
</dbReference>